<dbReference type="CDD" id="cd05233">
    <property type="entry name" value="SDR_c"/>
    <property type="match status" value="1"/>
</dbReference>
<dbReference type="Proteomes" id="UP000799437">
    <property type="component" value="Unassembled WGS sequence"/>
</dbReference>
<comment type="similarity">
    <text evidence="1">Belongs to the short-chain dehydrogenases/reductases (SDR) family.</text>
</comment>
<dbReference type="GeneID" id="54483685"/>
<keyword evidence="3" id="KW-0560">Oxidoreductase</keyword>
<dbReference type="InterPro" id="IPR002347">
    <property type="entry name" value="SDR_fam"/>
</dbReference>
<dbReference type="InterPro" id="IPR036291">
    <property type="entry name" value="NAD(P)-bd_dom_sf"/>
</dbReference>
<keyword evidence="5" id="KW-0443">Lipid metabolism</keyword>
<dbReference type="PRINTS" id="PR00081">
    <property type="entry name" value="GDHRDH"/>
</dbReference>
<accession>A0A6A6WHU0</accession>
<evidence type="ECO:0000256" key="4">
    <source>
        <dbReference type="ARBA" id="ARBA00023027"/>
    </source>
</evidence>
<dbReference type="PANTHER" id="PTHR43180:SF28">
    <property type="entry name" value="NAD(P)-BINDING ROSSMANN-FOLD SUPERFAMILY PROTEIN"/>
    <property type="match status" value="1"/>
</dbReference>
<dbReference type="Pfam" id="PF13561">
    <property type="entry name" value="adh_short_C2"/>
    <property type="match status" value="1"/>
</dbReference>
<dbReference type="FunFam" id="3.40.50.720:FF:000084">
    <property type="entry name" value="Short-chain dehydrogenase reductase"/>
    <property type="match status" value="1"/>
</dbReference>
<dbReference type="Gene3D" id="3.40.50.720">
    <property type="entry name" value="NAD(P)-binding Rossmann-like Domain"/>
    <property type="match status" value="1"/>
</dbReference>
<evidence type="ECO:0000256" key="5">
    <source>
        <dbReference type="ARBA" id="ARBA00023098"/>
    </source>
</evidence>
<dbReference type="AlphaFoldDB" id="A0A6A6WHU0"/>
<dbReference type="PANTHER" id="PTHR43180">
    <property type="entry name" value="3-OXOACYL-(ACYL-CARRIER-PROTEIN) REDUCTASE (AFU_ORTHOLOGUE AFUA_6G11210)"/>
    <property type="match status" value="1"/>
</dbReference>
<organism evidence="6 7">
    <name type="scientific">Pseudovirgaria hyperparasitica</name>
    <dbReference type="NCBI Taxonomy" id="470096"/>
    <lineage>
        <taxon>Eukaryota</taxon>
        <taxon>Fungi</taxon>
        <taxon>Dikarya</taxon>
        <taxon>Ascomycota</taxon>
        <taxon>Pezizomycotina</taxon>
        <taxon>Dothideomycetes</taxon>
        <taxon>Dothideomycetes incertae sedis</taxon>
        <taxon>Acrospermales</taxon>
        <taxon>Acrospermaceae</taxon>
        <taxon>Pseudovirgaria</taxon>
    </lineage>
</organism>
<evidence type="ECO:0000313" key="6">
    <source>
        <dbReference type="EMBL" id="KAF2762372.1"/>
    </source>
</evidence>
<reference evidence="6" key="1">
    <citation type="journal article" date="2020" name="Stud. Mycol.">
        <title>101 Dothideomycetes genomes: a test case for predicting lifestyles and emergence of pathogens.</title>
        <authorList>
            <person name="Haridas S."/>
            <person name="Albert R."/>
            <person name="Binder M."/>
            <person name="Bloem J."/>
            <person name="Labutti K."/>
            <person name="Salamov A."/>
            <person name="Andreopoulos B."/>
            <person name="Baker S."/>
            <person name="Barry K."/>
            <person name="Bills G."/>
            <person name="Bluhm B."/>
            <person name="Cannon C."/>
            <person name="Castanera R."/>
            <person name="Culley D."/>
            <person name="Daum C."/>
            <person name="Ezra D."/>
            <person name="Gonzalez J."/>
            <person name="Henrissat B."/>
            <person name="Kuo A."/>
            <person name="Liang C."/>
            <person name="Lipzen A."/>
            <person name="Lutzoni F."/>
            <person name="Magnuson J."/>
            <person name="Mondo S."/>
            <person name="Nolan M."/>
            <person name="Ohm R."/>
            <person name="Pangilinan J."/>
            <person name="Park H.-J."/>
            <person name="Ramirez L."/>
            <person name="Alfaro M."/>
            <person name="Sun H."/>
            <person name="Tritt A."/>
            <person name="Yoshinaga Y."/>
            <person name="Zwiers L.-H."/>
            <person name="Turgeon B."/>
            <person name="Goodwin S."/>
            <person name="Spatafora J."/>
            <person name="Crous P."/>
            <person name="Grigoriev I."/>
        </authorList>
    </citation>
    <scope>NUCLEOTIDE SEQUENCE</scope>
    <source>
        <strain evidence="6">CBS 121739</strain>
    </source>
</reference>
<dbReference type="PRINTS" id="PR00080">
    <property type="entry name" value="SDRFAMILY"/>
</dbReference>
<evidence type="ECO:0000256" key="1">
    <source>
        <dbReference type="ARBA" id="ARBA00006484"/>
    </source>
</evidence>
<dbReference type="NCBIfam" id="NF005559">
    <property type="entry name" value="PRK07231.1"/>
    <property type="match status" value="1"/>
</dbReference>
<sequence length="267" mass="28483">MTGRLELKVAIVTGASSGIGRAIALRYHEEGAFVVCSDINAKAKDKSEQDISTHEFIIKDGGKAIFVKCDVRSEEEVEALIRQAVEEFGRLDIMVNNAGIASEASHPMPLWEQSLSNLETTLNVNTKGVFLGLKHAVRQMLAQEPHLNGDRGCVVNTASIFGLVGVAGSACYVASKHAVMGLTKSAALECAKHKIRVNALCPGFTMSAMTDDFMKNKPVALHYSTLHPLGGYARPKDLTGAAVFLASDDASWMCGQGLTVDGGFTAQ</sequence>
<keyword evidence="4" id="KW-0520">NAD</keyword>
<evidence type="ECO:0000256" key="2">
    <source>
        <dbReference type="ARBA" id="ARBA00022857"/>
    </source>
</evidence>
<dbReference type="InterPro" id="IPR020904">
    <property type="entry name" value="Sc_DH/Rdtase_CS"/>
</dbReference>
<dbReference type="RefSeq" id="XP_033604823.1">
    <property type="nucleotide sequence ID" value="XM_033742631.1"/>
</dbReference>
<evidence type="ECO:0000256" key="3">
    <source>
        <dbReference type="ARBA" id="ARBA00023002"/>
    </source>
</evidence>
<proteinExistence type="inferred from homology"/>
<keyword evidence="7" id="KW-1185">Reference proteome</keyword>
<dbReference type="EMBL" id="ML996566">
    <property type="protein sequence ID" value="KAF2762372.1"/>
    <property type="molecule type" value="Genomic_DNA"/>
</dbReference>
<evidence type="ECO:0000313" key="7">
    <source>
        <dbReference type="Proteomes" id="UP000799437"/>
    </source>
</evidence>
<keyword evidence="2" id="KW-0521">NADP</keyword>
<dbReference type="GO" id="GO:0006629">
    <property type="term" value="P:lipid metabolic process"/>
    <property type="evidence" value="ECO:0007669"/>
    <property type="project" value="UniProtKB-KW"/>
</dbReference>
<dbReference type="GO" id="GO:0016491">
    <property type="term" value="F:oxidoreductase activity"/>
    <property type="evidence" value="ECO:0007669"/>
    <property type="project" value="UniProtKB-KW"/>
</dbReference>
<name>A0A6A6WHU0_9PEZI</name>
<dbReference type="SUPFAM" id="SSF51735">
    <property type="entry name" value="NAD(P)-binding Rossmann-fold domains"/>
    <property type="match status" value="1"/>
</dbReference>
<gene>
    <name evidence="6" type="ORF">EJ05DRAFT_461162</name>
</gene>
<dbReference type="PROSITE" id="PS00061">
    <property type="entry name" value="ADH_SHORT"/>
    <property type="match status" value="1"/>
</dbReference>
<dbReference type="OrthoDB" id="417891at2759"/>
<protein>
    <submittedName>
        <fullName evidence="6">NAD(P)-binding protein</fullName>
    </submittedName>
</protein>